<dbReference type="AlphaFoldDB" id="A0A177UKA8"/>
<sequence>MNQSLPPDVLDQIAREMLHFDNAPAAFLQAWKRGVHIAGAEWFGDGTRAGLQQATSKWQLRPNVQRLNEALGVLSSGQRLFLSAMVSFYNASEGGAMLKRCQFEGLADLGGLDLERRKVIAELVLHYDGWSDTMNSPINPFTRGYHGFDIQRVAVIGYDDRCPMTYLPLHASQSDVPDAQLIHRRCIFSDDFVLVTEGQQVTTELDTLCSGTGTILAVLYSIYGDDNGVSSHIGDDQTLEAAREVIQRLSFETGHYSRCWEISSAHVTEGTMRYLEDMAATETPTGLLFVAFPIPCSPAVGVKLIAAPWTSANLLQVEGITAEQLRQEHLAQRVPPSLVEVLHQAATADVRVLILDGDAATLDGLRLYQV</sequence>
<evidence type="ECO:0000313" key="2">
    <source>
        <dbReference type="EMBL" id="KAE8257106.1"/>
    </source>
</evidence>
<evidence type="ECO:0000259" key="1">
    <source>
        <dbReference type="Pfam" id="PF19419"/>
    </source>
</evidence>
<reference evidence="2" key="1">
    <citation type="submission" date="2016-04" db="EMBL/GenBank/DDBJ databases">
        <authorList>
            <person name="Nguyen H.D."/>
            <person name="Kesanakurti P."/>
            <person name="Cullis J."/>
            <person name="Levesque C.A."/>
            <person name="Hambleton S."/>
        </authorList>
    </citation>
    <scope>NUCLEOTIDE SEQUENCE</scope>
    <source>
        <strain evidence="2">DAOMC 238032</strain>
    </source>
</reference>
<proteinExistence type="predicted"/>
<organism evidence="2 3">
    <name type="scientific">Tilletia caries</name>
    <name type="common">wheat bunt fungus</name>
    <dbReference type="NCBI Taxonomy" id="13290"/>
    <lineage>
        <taxon>Eukaryota</taxon>
        <taxon>Fungi</taxon>
        <taxon>Dikarya</taxon>
        <taxon>Basidiomycota</taxon>
        <taxon>Ustilaginomycotina</taxon>
        <taxon>Exobasidiomycetes</taxon>
        <taxon>Tilletiales</taxon>
        <taxon>Tilletiaceae</taxon>
        <taxon>Tilletia</taxon>
    </lineage>
</organism>
<dbReference type="InterPro" id="IPR046025">
    <property type="entry name" value="DUF5983"/>
</dbReference>
<dbReference type="EMBL" id="LWDD02000684">
    <property type="protein sequence ID" value="KAE8257106.1"/>
    <property type="molecule type" value="Genomic_DNA"/>
</dbReference>
<protein>
    <recommendedName>
        <fullName evidence="1">DUF5983 domain-containing protein</fullName>
    </recommendedName>
</protein>
<accession>A0A177UKA8</accession>
<evidence type="ECO:0000313" key="3">
    <source>
        <dbReference type="Proteomes" id="UP000077671"/>
    </source>
</evidence>
<feature type="domain" description="DUF5983" evidence="1">
    <location>
        <begin position="259"/>
        <end position="368"/>
    </location>
</feature>
<dbReference type="Pfam" id="PF19419">
    <property type="entry name" value="DUF5983"/>
    <property type="match status" value="1"/>
</dbReference>
<dbReference type="Proteomes" id="UP000077671">
    <property type="component" value="Unassembled WGS sequence"/>
</dbReference>
<name>A0A177UKA8_9BASI</name>
<reference evidence="2" key="2">
    <citation type="journal article" date="2019" name="IMA Fungus">
        <title>Genome sequencing and comparison of five Tilletia species to identify candidate genes for the detection of regulated species infecting wheat.</title>
        <authorList>
            <person name="Nguyen H.D.T."/>
            <person name="Sultana T."/>
            <person name="Kesanakurti P."/>
            <person name="Hambleton S."/>
        </authorList>
    </citation>
    <scope>NUCLEOTIDE SEQUENCE</scope>
    <source>
        <strain evidence="2">DAOMC 238032</strain>
    </source>
</reference>
<gene>
    <name evidence="2" type="ORF">A4X03_0g4783</name>
</gene>
<comment type="caution">
    <text evidence="2">The sequence shown here is derived from an EMBL/GenBank/DDBJ whole genome shotgun (WGS) entry which is preliminary data.</text>
</comment>